<dbReference type="EMBL" id="NBII01000004">
    <property type="protein sequence ID" value="PAV19366.1"/>
    <property type="molecule type" value="Genomic_DNA"/>
</dbReference>
<keyword evidence="3 7" id="KW-0812">Transmembrane</keyword>
<comment type="subcellular location">
    <subcellularLocation>
        <location evidence="1">Membrane</location>
        <topology evidence="1">Multi-pass membrane protein</topology>
    </subcellularLocation>
</comment>
<dbReference type="GO" id="GO:1902600">
    <property type="term" value="P:proton transmembrane transport"/>
    <property type="evidence" value="ECO:0007669"/>
    <property type="project" value="InterPro"/>
</dbReference>
<feature type="transmembrane region" description="Helical" evidence="7">
    <location>
        <begin position="104"/>
        <end position="124"/>
    </location>
</feature>
<keyword evidence="5" id="KW-0406">Ion transport</keyword>
<reference evidence="9 10" key="1">
    <citation type="journal article" date="2017" name="Mol. Ecol.">
        <title>Comparative and population genomic landscape of Phellinus noxius: A hypervariable fungus causing root rot in trees.</title>
        <authorList>
            <person name="Chung C.L."/>
            <person name="Lee T.J."/>
            <person name="Akiba M."/>
            <person name="Lee H.H."/>
            <person name="Kuo T.H."/>
            <person name="Liu D."/>
            <person name="Ke H.M."/>
            <person name="Yokoi T."/>
            <person name="Roa M.B."/>
            <person name="Lu M.J."/>
            <person name="Chang Y.Y."/>
            <person name="Ann P.J."/>
            <person name="Tsai J.N."/>
            <person name="Chen C.Y."/>
            <person name="Tzean S.S."/>
            <person name="Ota Y."/>
            <person name="Hattori T."/>
            <person name="Sahashi N."/>
            <person name="Liou R.F."/>
            <person name="Kikuchi T."/>
            <person name="Tsai I.J."/>
        </authorList>
    </citation>
    <scope>NUCLEOTIDE SEQUENCE [LARGE SCALE GENOMIC DNA]</scope>
    <source>
        <strain evidence="9 10">FFPRI411160</strain>
    </source>
</reference>
<evidence type="ECO:0000256" key="2">
    <source>
        <dbReference type="ARBA" id="ARBA00022448"/>
    </source>
</evidence>
<evidence type="ECO:0000256" key="3">
    <source>
        <dbReference type="ARBA" id="ARBA00022692"/>
    </source>
</evidence>
<dbReference type="AlphaFoldDB" id="A0A286UIB3"/>
<feature type="transmembrane region" description="Helical" evidence="7">
    <location>
        <begin position="400"/>
        <end position="417"/>
    </location>
</feature>
<gene>
    <name evidence="9" type="ORF">PNOK_0430000</name>
</gene>
<feature type="transmembrane region" description="Helical" evidence="7">
    <location>
        <begin position="276"/>
        <end position="293"/>
    </location>
</feature>
<dbReference type="GO" id="GO:0016020">
    <property type="term" value="C:membrane"/>
    <property type="evidence" value="ECO:0007669"/>
    <property type="project" value="UniProtKB-SubCell"/>
</dbReference>
<evidence type="ECO:0000256" key="4">
    <source>
        <dbReference type="ARBA" id="ARBA00022989"/>
    </source>
</evidence>
<feature type="transmembrane region" description="Helical" evidence="7">
    <location>
        <begin position="357"/>
        <end position="379"/>
    </location>
</feature>
<comment type="caution">
    <text evidence="9">The sequence shown here is derived from an EMBL/GenBank/DDBJ whole genome shotgun (WGS) entry which is preliminary data.</text>
</comment>
<feature type="transmembrane region" description="Helical" evidence="7">
    <location>
        <begin position="75"/>
        <end position="92"/>
    </location>
</feature>
<evidence type="ECO:0000256" key="5">
    <source>
        <dbReference type="ARBA" id="ARBA00023065"/>
    </source>
</evidence>
<evidence type="ECO:0000256" key="1">
    <source>
        <dbReference type="ARBA" id="ARBA00004141"/>
    </source>
</evidence>
<dbReference type="InterPro" id="IPR050794">
    <property type="entry name" value="CPA2_transporter"/>
</dbReference>
<dbReference type="STRING" id="2282107.A0A286UIB3"/>
<protein>
    <submittedName>
        <fullName evidence="9">K+ H+ antiporter</fullName>
    </submittedName>
</protein>
<evidence type="ECO:0000313" key="10">
    <source>
        <dbReference type="Proteomes" id="UP000217199"/>
    </source>
</evidence>
<name>A0A286UIB3_9AGAM</name>
<dbReference type="InterPro" id="IPR006153">
    <property type="entry name" value="Cation/H_exchanger_TM"/>
</dbReference>
<feature type="transmembrane region" description="Helical" evidence="7">
    <location>
        <begin position="332"/>
        <end position="351"/>
    </location>
</feature>
<keyword evidence="10" id="KW-1185">Reference proteome</keyword>
<evidence type="ECO:0000259" key="8">
    <source>
        <dbReference type="Pfam" id="PF00999"/>
    </source>
</evidence>
<dbReference type="PANTHER" id="PTHR32468:SF0">
    <property type="entry name" value="K(+)_H(+) ANTIPORTER 1"/>
    <property type="match status" value="1"/>
</dbReference>
<dbReference type="OrthoDB" id="2687058at2759"/>
<dbReference type="InParanoid" id="A0A286UIB3"/>
<dbReference type="FunCoup" id="A0A286UIB3">
    <property type="interactions" value="15"/>
</dbReference>
<dbReference type="Gene3D" id="1.20.1530.20">
    <property type="match status" value="1"/>
</dbReference>
<feature type="transmembrane region" description="Helical" evidence="7">
    <location>
        <begin position="171"/>
        <end position="195"/>
    </location>
</feature>
<dbReference type="InterPro" id="IPR038770">
    <property type="entry name" value="Na+/solute_symporter_sf"/>
</dbReference>
<feature type="transmembrane region" description="Helical" evidence="7">
    <location>
        <begin position="136"/>
        <end position="159"/>
    </location>
</feature>
<accession>A0A286UIB3</accession>
<dbReference type="Proteomes" id="UP000217199">
    <property type="component" value="Unassembled WGS sequence"/>
</dbReference>
<feature type="transmembrane region" description="Helical" evidence="7">
    <location>
        <begin position="207"/>
        <end position="231"/>
    </location>
</feature>
<proteinExistence type="predicted"/>
<keyword evidence="4 7" id="KW-1133">Transmembrane helix</keyword>
<evidence type="ECO:0000313" key="9">
    <source>
        <dbReference type="EMBL" id="PAV19366.1"/>
    </source>
</evidence>
<evidence type="ECO:0000256" key="6">
    <source>
        <dbReference type="ARBA" id="ARBA00023136"/>
    </source>
</evidence>
<dbReference type="Pfam" id="PF00999">
    <property type="entry name" value="Na_H_Exchanger"/>
    <property type="match status" value="1"/>
</dbReference>
<feature type="transmembrane region" description="Helical" evidence="7">
    <location>
        <begin position="423"/>
        <end position="443"/>
    </location>
</feature>
<evidence type="ECO:0000256" key="7">
    <source>
        <dbReference type="SAM" id="Phobius"/>
    </source>
</evidence>
<dbReference type="PANTHER" id="PTHR32468">
    <property type="entry name" value="CATION/H + ANTIPORTER"/>
    <property type="match status" value="1"/>
</dbReference>
<sequence length="923" mass="99497">MPGEFSRTVVKLASSFQRRAAAEQGGLLNGTDPTKFTDKDPIRLWIIQVGIIILTAQLLGALLRRIRQPKVIAEVLGGILLGPTAFGRIPGFTKHIFPDESLPYLSLVANIGLVLFLFIVGLEIETSVIKKNARYSMPIALGGMVLPFGLGAALAVPIYNRYINIEGSETSYTHFMLFAGVAFSITAFPVLCRILTELKLVDTTVGIVVLSAGVGNDIIGWTLLALAVALVNASSGLSALWILLTAVAWTLFLLIPVRRLFKWLAHYTGSIENGPTMTFMTATILMTFGSAFFTDVIGVHAIFGGFLAGLVVPREGNLAITLTEKLEDMVSIIFLPLYFTLSGLSTNLGLLNDGQTWGFTIAICALAYFGKFFGCSVAAKLCGFSIREASTIGSLMSCKGLVELIVLNVGLSAGILSSRVFAMFVFEALLLTFLTTPAVLALYPEGKRTRVWDAGADYHKPEDEKGNLRKESTEEHDAWKTRFTVVLDKLEHLPGMMTLTQLIHPISVETKKRLSGTVSNEKFKSTVSSSSATAEDLGFSFNALRLIELSDRTSAVMRASEADQLIHTDPLLNVFKTFGILNGFPILPSLSVVTFGDLAARVADRAQENGSDLVLVPWLPPSANGAHEITSTVPATPSAPVTPGHGHNTSLNPFDMLFGSAVSDTPKAANPVHSQFVRGVFAQCHTDVAVYVDRTRSKGPTERGTNQHHIFLPFFGGPDDRLALEFVIQLCSNTNVSATVLMLTKEGLATEEVARPEAAHVLGVDEQASIANISIGPLTTASCAAHHESMRGPLATVRRMQSESEDKMLWERYTRADVADYHAPRVAKALSRVKFEKLATSQPVHAVIEAVNAKSGSSGRVHFVVLGRSRRLMDHCTELKKLGEEHGAVDGEVRKTIGDVAAALVAVGCEAGLVVLQAAKKDD</sequence>
<keyword evidence="2" id="KW-0813">Transport</keyword>
<feature type="transmembrane region" description="Helical" evidence="7">
    <location>
        <begin position="42"/>
        <end position="63"/>
    </location>
</feature>
<feature type="transmembrane region" description="Helical" evidence="7">
    <location>
        <begin position="237"/>
        <end position="255"/>
    </location>
</feature>
<organism evidence="9 10">
    <name type="scientific">Pyrrhoderma noxium</name>
    <dbReference type="NCBI Taxonomy" id="2282107"/>
    <lineage>
        <taxon>Eukaryota</taxon>
        <taxon>Fungi</taxon>
        <taxon>Dikarya</taxon>
        <taxon>Basidiomycota</taxon>
        <taxon>Agaricomycotina</taxon>
        <taxon>Agaricomycetes</taxon>
        <taxon>Hymenochaetales</taxon>
        <taxon>Hymenochaetaceae</taxon>
        <taxon>Pyrrhoderma</taxon>
    </lineage>
</organism>
<keyword evidence="6 7" id="KW-0472">Membrane</keyword>
<dbReference type="GO" id="GO:0015297">
    <property type="term" value="F:antiporter activity"/>
    <property type="evidence" value="ECO:0007669"/>
    <property type="project" value="InterPro"/>
</dbReference>
<feature type="domain" description="Cation/H+ exchanger transmembrane" evidence="8">
    <location>
        <begin position="54"/>
        <end position="438"/>
    </location>
</feature>